<reference evidence="1 2" key="1">
    <citation type="submission" date="2018-08" db="EMBL/GenBank/DDBJ databases">
        <title>A genome reference for cultivated species of the human gut microbiota.</title>
        <authorList>
            <person name="Zou Y."/>
            <person name="Xue W."/>
            <person name="Luo G."/>
        </authorList>
    </citation>
    <scope>NUCLEOTIDE SEQUENCE [LARGE SCALE GENOMIC DNA]</scope>
    <source>
        <strain evidence="1 2">AM18-6</strain>
    </source>
</reference>
<protein>
    <submittedName>
        <fullName evidence="1">Uncharacterized protein</fullName>
    </submittedName>
</protein>
<dbReference type="EMBL" id="QRJE01000004">
    <property type="protein sequence ID" value="RHH15518.1"/>
    <property type="molecule type" value="Genomic_DNA"/>
</dbReference>
<gene>
    <name evidence="1" type="ORF">DW228_03235</name>
</gene>
<proteinExistence type="predicted"/>
<comment type="caution">
    <text evidence="1">The sequence shown here is derived from an EMBL/GenBank/DDBJ whole genome shotgun (WGS) entry which is preliminary data.</text>
</comment>
<evidence type="ECO:0000313" key="1">
    <source>
        <dbReference type="EMBL" id="RHH15518.1"/>
    </source>
</evidence>
<name>A0A081TKY1_BACFG</name>
<sequence>MDNCVIGFINGQFILVNYYDGQLCFTTDGMNWTTKKPISSSYFYDIAYGNGKYVVVGYQSYIAVLTNDFKVESYKWIKDTIDDCWKSIILGNGKFAVVGDRYGRTSSSADGINWTPVKQESGIGVTYGNGKYVSVGNGSISVSADGEYWKRATIQNGSSYN</sequence>
<organism evidence="1 2">
    <name type="scientific">Bacteroides fragilis</name>
    <dbReference type="NCBI Taxonomy" id="817"/>
    <lineage>
        <taxon>Bacteria</taxon>
        <taxon>Pseudomonadati</taxon>
        <taxon>Bacteroidota</taxon>
        <taxon>Bacteroidia</taxon>
        <taxon>Bacteroidales</taxon>
        <taxon>Bacteroidaceae</taxon>
        <taxon>Bacteroides</taxon>
    </lineage>
</organism>
<dbReference type="AlphaFoldDB" id="A0A081TKY1"/>
<accession>A0A081TKY1</accession>
<dbReference type="Proteomes" id="UP000266644">
    <property type="component" value="Unassembled WGS sequence"/>
</dbReference>
<evidence type="ECO:0000313" key="2">
    <source>
        <dbReference type="Proteomes" id="UP000266644"/>
    </source>
</evidence>